<dbReference type="EMBL" id="CP034345">
    <property type="protein sequence ID" value="QGX95691.1"/>
    <property type="molecule type" value="Genomic_DNA"/>
</dbReference>
<dbReference type="Proteomes" id="UP000428325">
    <property type="component" value="Chromosome"/>
</dbReference>
<dbReference type="KEGG" id="hra:EI982_13255"/>
<reference evidence="2 3" key="1">
    <citation type="submission" date="2018-12" db="EMBL/GenBank/DDBJ databases">
        <title>Complete genome sequence of Haloplanus rallus MBLA0036.</title>
        <authorList>
            <person name="Nam Y.-d."/>
            <person name="Kang J."/>
            <person name="Chung W.-H."/>
            <person name="Park Y.S."/>
        </authorList>
    </citation>
    <scope>NUCLEOTIDE SEQUENCE [LARGE SCALE GENOMIC DNA]</scope>
    <source>
        <strain evidence="2 3">MBLA0036</strain>
    </source>
</reference>
<dbReference type="GeneID" id="99247019"/>
<feature type="region of interest" description="Disordered" evidence="1">
    <location>
        <begin position="73"/>
        <end position="98"/>
    </location>
</feature>
<dbReference type="InterPro" id="IPR057175">
    <property type="entry name" value="DUF7853"/>
</dbReference>
<protein>
    <submittedName>
        <fullName evidence="2">Uncharacterized protein</fullName>
    </submittedName>
</protein>
<sequence length="98" mass="10648">MCPATCHGPDGLDLSREEAWVLHVAILAHVERRVEAGRSPDRGVALLDRVEACEPLDTGDRSLVRGALTTYLTDAPERDREPARSILSTLDAQPSSSQ</sequence>
<dbReference type="AlphaFoldDB" id="A0A6B9FBA8"/>
<organism evidence="2 3">
    <name type="scientific">Haloplanus rallus</name>
    <dbReference type="NCBI Taxonomy" id="1816183"/>
    <lineage>
        <taxon>Archaea</taxon>
        <taxon>Methanobacteriati</taxon>
        <taxon>Methanobacteriota</taxon>
        <taxon>Stenosarchaea group</taxon>
        <taxon>Halobacteria</taxon>
        <taxon>Halobacteriales</taxon>
        <taxon>Haloferacaceae</taxon>
        <taxon>Haloplanus</taxon>
    </lineage>
</organism>
<gene>
    <name evidence="2" type="ORF">EI982_13255</name>
</gene>
<name>A0A6B9FBA8_9EURY</name>
<keyword evidence="3" id="KW-1185">Reference proteome</keyword>
<evidence type="ECO:0000256" key="1">
    <source>
        <dbReference type="SAM" id="MobiDB-lite"/>
    </source>
</evidence>
<evidence type="ECO:0000313" key="3">
    <source>
        <dbReference type="Proteomes" id="UP000428325"/>
    </source>
</evidence>
<evidence type="ECO:0000313" key="2">
    <source>
        <dbReference type="EMBL" id="QGX95691.1"/>
    </source>
</evidence>
<proteinExistence type="predicted"/>
<accession>A0A6B9FBA8</accession>
<dbReference type="OrthoDB" id="205738at2157"/>
<dbReference type="Pfam" id="PF25251">
    <property type="entry name" value="DUF7853"/>
    <property type="match status" value="1"/>
</dbReference>
<feature type="compositionally biased region" description="Polar residues" evidence="1">
    <location>
        <begin position="86"/>
        <end position="98"/>
    </location>
</feature>
<dbReference type="RefSeq" id="WP_157690151.1">
    <property type="nucleotide sequence ID" value="NZ_CP034345.1"/>
</dbReference>